<evidence type="ECO:0000256" key="2">
    <source>
        <dbReference type="ARBA" id="ARBA00022723"/>
    </source>
</evidence>
<protein>
    <submittedName>
        <fullName evidence="5">4-hydroxy-2-oxovalerate aldolase</fullName>
    </submittedName>
</protein>
<dbReference type="Pfam" id="PF03328">
    <property type="entry name" value="HpcH_HpaI"/>
    <property type="match status" value="1"/>
</dbReference>
<dbReference type="RefSeq" id="WP_043774680.1">
    <property type="nucleotide sequence ID" value="NZ_JAME01000050.1"/>
</dbReference>
<dbReference type="InterPro" id="IPR005000">
    <property type="entry name" value="Aldolase/citrate-lyase_domain"/>
</dbReference>
<dbReference type="InterPro" id="IPR050251">
    <property type="entry name" value="HpcH-HpaI_aldolase"/>
</dbReference>
<evidence type="ECO:0000313" key="5">
    <source>
        <dbReference type="EMBL" id="ETX26884.1"/>
    </source>
</evidence>
<evidence type="ECO:0000313" key="6">
    <source>
        <dbReference type="Proteomes" id="UP000023430"/>
    </source>
</evidence>
<dbReference type="PANTHER" id="PTHR30502">
    <property type="entry name" value="2-KETO-3-DEOXY-L-RHAMNONATE ALDOLASE"/>
    <property type="match status" value="1"/>
</dbReference>
<evidence type="ECO:0000256" key="1">
    <source>
        <dbReference type="ARBA" id="ARBA00005568"/>
    </source>
</evidence>
<sequence>MTFRDRLLGGETVIGTFYKTPHPIVLELLAAAGFDTVVIDAEHAPFGRAEIDLAILAGRGLGLEMVVRVPDDRAATILQVMDAGAAGILVPHVTDADQARDLVARMTYGAGGRGFAGTTRAAGYGRRPLRDHLAANRDAVALVCQIEDPEGARNAAEIAAVEGVDALFVGRADLAVGSGRDDFFDPDVARETARILALPDVTTGLYCAPHEDLAAHRAAGARFLVVGSDHTALLAGAPVAHWRRSLDGA</sequence>
<dbReference type="GO" id="GO:0016832">
    <property type="term" value="F:aldehyde-lyase activity"/>
    <property type="evidence" value="ECO:0007669"/>
    <property type="project" value="TreeGrafter"/>
</dbReference>
<dbReference type="eggNOG" id="COG3836">
    <property type="taxonomic scope" value="Bacteria"/>
</dbReference>
<dbReference type="InterPro" id="IPR040442">
    <property type="entry name" value="Pyrv_kinase-like_dom_sf"/>
</dbReference>
<dbReference type="Proteomes" id="UP000023430">
    <property type="component" value="Unassembled WGS sequence"/>
</dbReference>
<keyword evidence="6" id="KW-1185">Reference proteome</keyword>
<dbReference type="PANTHER" id="PTHR30502:SF0">
    <property type="entry name" value="PHOSPHOENOLPYRUVATE CARBOXYLASE FAMILY PROTEIN"/>
    <property type="match status" value="1"/>
</dbReference>
<keyword evidence="3" id="KW-0456">Lyase</keyword>
<proteinExistence type="inferred from homology"/>
<gene>
    <name evidence="5" type="ORF">RISW2_18790</name>
</gene>
<name>X7F486_9RHOB</name>
<accession>X7F486</accession>
<evidence type="ECO:0000259" key="4">
    <source>
        <dbReference type="Pfam" id="PF03328"/>
    </source>
</evidence>
<dbReference type="AlphaFoldDB" id="X7F486"/>
<dbReference type="InterPro" id="IPR015813">
    <property type="entry name" value="Pyrv/PenolPyrv_kinase-like_dom"/>
</dbReference>
<dbReference type="SUPFAM" id="SSF51621">
    <property type="entry name" value="Phosphoenolpyruvate/pyruvate domain"/>
    <property type="match status" value="1"/>
</dbReference>
<comment type="similarity">
    <text evidence="1">Belongs to the HpcH/HpaI aldolase family.</text>
</comment>
<dbReference type="GO" id="GO:0046872">
    <property type="term" value="F:metal ion binding"/>
    <property type="evidence" value="ECO:0007669"/>
    <property type="project" value="UniProtKB-KW"/>
</dbReference>
<evidence type="ECO:0000256" key="3">
    <source>
        <dbReference type="ARBA" id="ARBA00023239"/>
    </source>
</evidence>
<organism evidence="5 6">
    <name type="scientific">Roseivivax isoporae LMG 25204</name>
    <dbReference type="NCBI Taxonomy" id="1449351"/>
    <lineage>
        <taxon>Bacteria</taxon>
        <taxon>Pseudomonadati</taxon>
        <taxon>Pseudomonadota</taxon>
        <taxon>Alphaproteobacteria</taxon>
        <taxon>Rhodobacterales</taxon>
        <taxon>Roseobacteraceae</taxon>
        <taxon>Roseivivax</taxon>
    </lineage>
</organism>
<feature type="domain" description="HpcH/HpaI aldolase/citrate lyase" evidence="4">
    <location>
        <begin position="15"/>
        <end position="232"/>
    </location>
</feature>
<dbReference type="Gene3D" id="3.20.20.60">
    <property type="entry name" value="Phosphoenolpyruvate-binding domains"/>
    <property type="match status" value="1"/>
</dbReference>
<reference evidence="5 6" key="1">
    <citation type="submission" date="2014-01" db="EMBL/GenBank/DDBJ databases">
        <title>Roseivivax isoporae LMG 25204 Genome Sequencing.</title>
        <authorList>
            <person name="Lai Q."/>
            <person name="Li G."/>
            <person name="Shao Z."/>
        </authorList>
    </citation>
    <scope>NUCLEOTIDE SEQUENCE [LARGE SCALE GENOMIC DNA]</scope>
    <source>
        <strain evidence="5 6">LMG 25204</strain>
    </source>
</reference>
<dbReference type="EMBL" id="JAME01000050">
    <property type="protein sequence ID" value="ETX26884.1"/>
    <property type="molecule type" value="Genomic_DNA"/>
</dbReference>
<dbReference type="GO" id="GO:0005737">
    <property type="term" value="C:cytoplasm"/>
    <property type="evidence" value="ECO:0007669"/>
    <property type="project" value="TreeGrafter"/>
</dbReference>
<keyword evidence="2" id="KW-0479">Metal-binding</keyword>
<dbReference type="STRING" id="1449351.RISW2_18790"/>
<comment type="caution">
    <text evidence="5">The sequence shown here is derived from an EMBL/GenBank/DDBJ whole genome shotgun (WGS) entry which is preliminary data.</text>
</comment>
<dbReference type="OrthoDB" id="9802624at2"/>